<reference evidence="4" key="1">
    <citation type="submission" date="2013-09" db="EMBL/GenBank/DDBJ databases">
        <title>The Genome Sequence of Anopheles maculatus species B.</title>
        <authorList>
            <consortium name="The Broad Institute Genomics Platform"/>
            <person name="Neafsey D.E."/>
            <person name="Besansky N."/>
            <person name="Howell P."/>
            <person name="Walton C."/>
            <person name="Young S.K."/>
            <person name="Zeng Q."/>
            <person name="Gargeya S."/>
            <person name="Fitzgerald M."/>
            <person name="Haas B."/>
            <person name="Abouelleil A."/>
            <person name="Allen A.W."/>
            <person name="Alvarado L."/>
            <person name="Arachchi H.M."/>
            <person name="Berlin A.M."/>
            <person name="Chapman S.B."/>
            <person name="Gainer-Dewar J."/>
            <person name="Goldberg J."/>
            <person name="Griggs A."/>
            <person name="Gujja S."/>
            <person name="Hansen M."/>
            <person name="Howarth C."/>
            <person name="Imamovic A."/>
            <person name="Ireland A."/>
            <person name="Larimer J."/>
            <person name="McCowan C."/>
            <person name="Murphy C."/>
            <person name="Pearson M."/>
            <person name="Poon T.W."/>
            <person name="Priest M."/>
            <person name="Roberts A."/>
            <person name="Saif S."/>
            <person name="Shea T."/>
            <person name="Sisk P."/>
            <person name="Sykes S."/>
            <person name="Wortman J."/>
            <person name="Nusbaum C."/>
            <person name="Birren B."/>
        </authorList>
    </citation>
    <scope>NUCLEOTIDE SEQUENCE [LARGE SCALE GENOMIC DNA]</scope>
    <source>
        <strain evidence="4">maculatus3</strain>
    </source>
</reference>
<evidence type="ECO:0000313" key="4">
    <source>
        <dbReference type="Proteomes" id="UP000075901"/>
    </source>
</evidence>
<evidence type="ECO:0000256" key="1">
    <source>
        <dbReference type="SAM" id="Phobius"/>
    </source>
</evidence>
<feature type="chain" id="PRO_5008135850" evidence="2">
    <location>
        <begin position="21"/>
        <end position="342"/>
    </location>
</feature>
<keyword evidence="1" id="KW-0812">Transmembrane</keyword>
<dbReference type="EnsemblMetazoa" id="AMAM007598-RA">
    <property type="protein sequence ID" value="AMAM007598-PA"/>
    <property type="gene ID" value="AMAM007598"/>
</dbReference>
<keyword evidence="4" id="KW-1185">Reference proteome</keyword>
<organism evidence="3 4">
    <name type="scientific">Anopheles maculatus</name>
    <dbReference type="NCBI Taxonomy" id="74869"/>
    <lineage>
        <taxon>Eukaryota</taxon>
        <taxon>Metazoa</taxon>
        <taxon>Ecdysozoa</taxon>
        <taxon>Arthropoda</taxon>
        <taxon>Hexapoda</taxon>
        <taxon>Insecta</taxon>
        <taxon>Pterygota</taxon>
        <taxon>Neoptera</taxon>
        <taxon>Endopterygota</taxon>
        <taxon>Diptera</taxon>
        <taxon>Nematocera</taxon>
        <taxon>Culicoidea</taxon>
        <taxon>Culicidae</taxon>
        <taxon>Anophelinae</taxon>
        <taxon>Anopheles</taxon>
        <taxon>Anopheles maculatus group</taxon>
    </lineage>
</organism>
<accession>A0A182SIR3</accession>
<proteinExistence type="predicted"/>
<dbReference type="AlphaFoldDB" id="A0A182SIR3"/>
<sequence length="342" mass="38770">MRLLQLVLPWCWLLQAIVLANVYRTAFIKQTDFNGQSVELYAPFSLCGTLDKLSLVDNAHTNAYLLKQRCIIGCVNKTSHAFRVGVYVCDGSLTDFTLPVSFTDMNFMVECSDAKFIAQGRTLHNRLDLQLVPNLSCLQNGPNVSCIRVTKYEKIFEPSLGALQEQQEFGTVDLGINKTIWKQASMNSDANIRSVSLQSTISVMRSQFVFIIVTVILVLPLLCTQAKWTRNRCSLREFLGGWYIAQFEPFVVCGKVNNFISSGNILFASYFPPERLGCTVGCINRTTSSVVIEIYSCNSEDEMMRYQISLNEMKFFTCYTDERITLRADNMARLIEFTLEPD</sequence>
<feature type="signal peptide" evidence="2">
    <location>
        <begin position="1"/>
        <end position="20"/>
    </location>
</feature>
<protein>
    <submittedName>
        <fullName evidence="3">Uncharacterized protein</fullName>
    </submittedName>
</protein>
<feature type="transmembrane region" description="Helical" evidence="1">
    <location>
        <begin position="208"/>
        <end position="226"/>
    </location>
</feature>
<keyword evidence="1" id="KW-0472">Membrane</keyword>
<dbReference type="VEuPathDB" id="VectorBase:AMAM007598"/>
<keyword evidence="1" id="KW-1133">Transmembrane helix</keyword>
<name>A0A182SIR3_9DIPT</name>
<evidence type="ECO:0000256" key="2">
    <source>
        <dbReference type="SAM" id="SignalP"/>
    </source>
</evidence>
<dbReference type="Proteomes" id="UP000075901">
    <property type="component" value="Unassembled WGS sequence"/>
</dbReference>
<reference evidence="3" key="2">
    <citation type="submission" date="2020-05" db="UniProtKB">
        <authorList>
            <consortium name="EnsemblMetazoa"/>
        </authorList>
    </citation>
    <scope>IDENTIFICATION</scope>
    <source>
        <strain evidence="3">maculatus3</strain>
    </source>
</reference>
<keyword evidence="2" id="KW-0732">Signal</keyword>
<evidence type="ECO:0000313" key="3">
    <source>
        <dbReference type="EnsemblMetazoa" id="AMAM007598-PA"/>
    </source>
</evidence>